<evidence type="ECO:0000313" key="2">
    <source>
        <dbReference type="Proteomes" id="UP000176269"/>
    </source>
</evidence>
<sequence>MKKTFKVIGIFIIILALVVSISMVLAQNAPPPQIVADFTELDKISKISKFRSCVGHTTVPQDRREMKRSMKHYYGVKPEYLGSDTVEIYSPFDGFVTTIRSEPENGLEGEIWIVPKDAFVWLPPVGRWSFSVQHINVRNDLRRGSEVKAGELIGHAAVATENRDTFDVIYAKGSFIPKMIDNWRGPFIDLDSVFNHMSEQVFSQYKSMGVDSKEELILSKEERDQKPCTYKDNGPYFLNQDATDNWVVFQ</sequence>
<reference evidence="1 2" key="1">
    <citation type="journal article" date="2016" name="Nat. Commun.">
        <title>Thousands of microbial genomes shed light on interconnected biogeochemical processes in an aquifer system.</title>
        <authorList>
            <person name="Anantharaman K."/>
            <person name="Brown C.T."/>
            <person name="Hug L.A."/>
            <person name="Sharon I."/>
            <person name="Castelle C.J."/>
            <person name="Probst A.J."/>
            <person name="Thomas B.C."/>
            <person name="Singh A."/>
            <person name="Wilkins M.J."/>
            <person name="Karaoz U."/>
            <person name="Brodie E.L."/>
            <person name="Williams K.H."/>
            <person name="Hubbard S.S."/>
            <person name="Banfield J.F."/>
        </authorList>
    </citation>
    <scope>NUCLEOTIDE SEQUENCE [LARGE SCALE GENOMIC DNA]</scope>
</reference>
<name>A0A1F7JWZ0_9BACT</name>
<evidence type="ECO:0000313" key="1">
    <source>
        <dbReference type="EMBL" id="OGK60134.1"/>
    </source>
</evidence>
<dbReference type="EMBL" id="MGBC01000031">
    <property type="protein sequence ID" value="OGK60134.1"/>
    <property type="molecule type" value="Genomic_DNA"/>
</dbReference>
<organism evidence="1 2">
    <name type="scientific">Candidatus Roizmanbacteria bacterium RIFCSPLOWO2_02_FULL_43_10</name>
    <dbReference type="NCBI Taxonomy" id="1802078"/>
    <lineage>
        <taxon>Bacteria</taxon>
        <taxon>Candidatus Roizmaniibacteriota</taxon>
    </lineage>
</organism>
<comment type="caution">
    <text evidence="1">The sequence shown here is derived from an EMBL/GenBank/DDBJ whole genome shotgun (WGS) entry which is preliminary data.</text>
</comment>
<proteinExistence type="predicted"/>
<gene>
    <name evidence="1" type="ORF">A3I56_05075</name>
</gene>
<dbReference type="Proteomes" id="UP000176269">
    <property type="component" value="Unassembled WGS sequence"/>
</dbReference>
<dbReference type="AlphaFoldDB" id="A0A1F7JWZ0"/>
<accession>A0A1F7JWZ0</accession>
<protein>
    <submittedName>
        <fullName evidence="1">Uncharacterized protein</fullName>
    </submittedName>
</protein>